<dbReference type="PANTHER" id="PTHR46797">
    <property type="entry name" value="HTH-TYPE TRANSCRIPTIONAL REGULATOR"/>
    <property type="match status" value="1"/>
</dbReference>
<evidence type="ECO:0000259" key="2">
    <source>
        <dbReference type="PROSITE" id="PS50943"/>
    </source>
</evidence>
<keyword evidence="1" id="KW-0238">DNA-binding</keyword>
<dbReference type="EMBL" id="WUPT01000003">
    <property type="protein sequence ID" value="MXQ09570.1"/>
    <property type="molecule type" value="Genomic_DNA"/>
</dbReference>
<dbReference type="CDD" id="cd02209">
    <property type="entry name" value="cupin_XRE_C"/>
    <property type="match status" value="1"/>
</dbReference>
<dbReference type="InterPro" id="IPR050807">
    <property type="entry name" value="TransReg_Diox_bact_type"/>
</dbReference>
<dbReference type="PANTHER" id="PTHR46797:SF2">
    <property type="entry name" value="TRANSCRIPTIONAL REGULATOR"/>
    <property type="match status" value="1"/>
</dbReference>
<dbReference type="SUPFAM" id="SSF47413">
    <property type="entry name" value="lambda repressor-like DNA-binding domains"/>
    <property type="match status" value="1"/>
</dbReference>
<keyword evidence="4" id="KW-1185">Reference proteome</keyword>
<evidence type="ECO:0000313" key="3">
    <source>
        <dbReference type="EMBL" id="MXQ09570.1"/>
    </source>
</evidence>
<dbReference type="CDD" id="cd00093">
    <property type="entry name" value="HTH_XRE"/>
    <property type="match status" value="1"/>
</dbReference>
<name>A0A7C9IQQ9_9RHOB</name>
<dbReference type="InterPro" id="IPR010982">
    <property type="entry name" value="Lambda_DNA-bd_dom_sf"/>
</dbReference>
<evidence type="ECO:0000313" key="4">
    <source>
        <dbReference type="Proteomes" id="UP000480350"/>
    </source>
</evidence>
<proteinExistence type="predicted"/>
<dbReference type="SMART" id="SM00530">
    <property type="entry name" value="HTH_XRE"/>
    <property type="match status" value="1"/>
</dbReference>
<feature type="domain" description="HTH cro/C1-type" evidence="2">
    <location>
        <begin position="26"/>
        <end position="80"/>
    </location>
</feature>
<dbReference type="GO" id="GO:0005829">
    <property type="term" value="C:cytosol"/>
    <property type="evidence" value="ECO:0007669"/>
    <property type="project" value="TreeGrafter"/>
</dbReference>
<dbReference type="Pfam" id="PF13560">
    <property type="entry name" value="HTH_31"/>
    <property type="match status" value="1"/>
</dbReference>
<dbReference type="GO" id="GO:0003700">
    <property type="term" value="F:DNA-binding transcription factor activity"/>
    <property type="evidence" value="ECO:0007669"/>
    <property type="project" value="TreeGrafter"/>
</dbReference>
<dbReference type="Pfam" id="PF07883">
    <property type="entry name" value="Cupin_2"/>
    <property type="match status" value="1"/>
</dbReference>
<protein>
    <submittedName>
        <fullName evidence="3">Cupin domain-containing protein</fullName>
    </submittedName>
</protein>
<reference evidence="3 4" key="2">
    <citation type="submission" date="2020-03" db="EMBL/GenBank/DDBJ databases">
        <title>Kangsaoukella pontilimi gen. nov., sp. nov., a new member of the family Rhodobacteraceae isolated from a tidal mudflat.</title>
        <authorList>
            <person name="Kim I.S."/>
        </authorList>
    </citation>
    <scope>NUCLEOTIDE SEQUENCE [LARGE SCALE GENOMIC DNA]</scope>
    <source>
        <strain evidence="3 4">GH1-50</strain>
    </source>
</reference>
<organism evidence="3 4">
    <name type="scientific">Kangsaoukella pontilimi</name>
    <dbReference type="NCBI Taxonomy" id="2691042"/>
    <lineage>
        <taxon>Bacteria</taxon>
        <taxon>Pseudomonadati</taxon>
        <taxon>Pseudomonadota</taxon>
        <taxon>Alphaproteobacteria</taxon>
        <taxon>Rhodobacterales</taxon>
        <taxon>Paracoccaceae</taxon>
        <taxon>Kangsaoukella</taxon>
    </lineage>
</organism>
<dbReference type="Gene3D" id="1.10.260.40">
    <property type="entry name" value="lambda repressor-like DNA-binding domains"/>
    <property type="match status" value="1"/>
</dbReference>
<dbReference type="Proteomes" id="UP000480350">
    <property type="component" value="Unassembled WGS sequence"/>
</dbReference>
<dbReference type="InterPro" id="IPR011051">
    <property type="entry name" value="RmlC_Cupin_sf"/>
</dbReference>
<evidence type="ECO:0000256" key="1">
    <source>
        <dbReference type="ARBA" id="ARBA00023125"/>
    </source>
</evidence>
<dbReference type="InterPro" id="IPR001387">
    <property type="entry name" value="Cro/C1-type_HTH"/>
</dbReference>
<comment type="caution">
    <text evidence="3">The sequence shown here is derived from an EMBL/GenBank/DDBJ whole genome shotgun (WGS) entry which is preliminary data.</text>
</comment>
<dbReference type="GO" id="GO:0003677">
    <property type="term" value="F:DNA binding"/>
    <property type="evidence" value="ECO:0007669"/>
    <property type="project" value="UniProtKB-KW"/>
</dbReference>
<sequence length="203" mass="21891">MNVGKMAAEAFDPTDEMDDLDVGNRLKQFRRSAGLRLKDVADAAGCSESMLSKVENGQVSPSINMLHRLTKALGVTISSLFVTVEPETPFVQRRGRRPILGVNALRQGEGLTLESLTPYEIHGHLQAQLHTLAPGASSDGAISHDGEEVGYVIEGALELTVGDKTALLSAGDSFFFDSARAHQFRNPGNSVTRVVWVNSPPTY</sequence>
<accession>A0A7C9IQQ9</accession>
<dbReference type="Gene3D" id="2.60.120.10">
    <property type="entry name" value="Jelly Rolls"/>
    <property type="match status" value="1"/>
</dbReference>
<dbReference type="InterPro" id="IPR013096">
    <property type="entry name" value="Cupin_2"/>
</dbReference>
<reference evidence="3 4" key="1">
    <citation type="submission" date="2019-12" db="EMBL/GenBank/DDBJ databases">
        <authorList>
            <person name="Lee S.D."/>
        </authorList>
    </citation>
    <scope>NUCLEOTIDE SEQUENCE [LARGE SCALE GENOMIC DNA]</scope>
    <source>
        <strain evidence="3 4">GH1-50</strain>
    </source>
</reference>
<dbReference type="InterPro" id="IPR014710">
    <property type="entry name" value="RmlC-like_jellyroll"/>
</dbReference>
<gene>
    <name evidence="3" type="ORF">GQ651_17125</name>
</gene>
<dbReference type="PROSITE" id="PS50943">
    <property type="entry name" value="HTH_CROC1"/>
    <property type="match status" value="1"/>
</dbReference>
<dbReference type="SUPFAM" id="SSF51182">
    <property type="entry name" value="RmlC-like cupins"/>
    <property type="match status" value="1"/>
</dbReference>
<dbReference type="AlphaFoldDB" id="A0A7C9IQQ9"/>